<organism evidence="2 3">
    <name type="scientific">Rhizobium leucaenae</name>
    <dbReference type="NCBI Taxonomy" id="29450"/>
    <lineage>
        <taxon>Bacteria</taxon>
        <taxon>Pseudomonadati</taxon>
        <taxon>Pseudomonadota</taxon>
        <taxon>Alphaproteobacteria</taxon>
        <taxon>Hyphomicrobiales</taxon>
        <taxon>Rhizobiaceae</taxon>
        <taxon>Rhizobium/Agrobacterium group</taxon>
        <taxon>Rhizobium</taxon>
    </lineage>
</organism>
<dbReference type="GeneID" id="32526125"/>
<evidence type="ECO:0000313" key="2">
    <source>
        <dbReference type="EMBL" id="MBB4570830.1"/>
    </source>
</evidence>
<name>A0A7W6ZYF0_9HYPH</name>
<evidence type="ECO:0000313" key="3">
    <source>
        <dbReference type="Proteomes" id="UP000543836"/>
    </source>
</evidence>
<accession>A0A7W6ZYF0</accession>
<dbReference type="RefSeq" id="WP_051264193.1">
    <property type="nucleotide sequence ID" value="NZ_JACIIG010000016.1"/>
</dbReference>
<reference evidence="2 3" key="1">
    <citation type="submission" date="2020-08" db="EMBL/GenBank/DDBJ databases">
        <title>Genomic Encyclopedia of Type Strains, Phase IV (KMG-V): Genome sequencing to study the core and pangenomes of soil and plant-associated prokaryotes.</title>
        <authorList>
            <person name="Whitman W."/>
        </authorList>
    </citation>
    <scope>NUCLEOTIDE SEQUENCE [LARGE SCALE GENOMIC DNA]</scope>
    <source>
        <strain evidence="2 3">SEMIA 492</strain>
    </source>
</reference>
<gene>
    <name evidence="2" type="ORF">GGE60_004987</name>
</gene>
<feature type="region of interest" description="Disordered" evidence="1">
    <location>
        <begin position="1"/>
        <end position="26"/>
    </location>
</feature>
<dbReference type="AlphaFoldDB" id="A0A7W6ZYF0"/>
<sequence length="123" mass="13718">MEIAGKPGSHALSAFFDDESDAEKASDELMEAGIPKDAITMTPGNRPNVPPIDHIGFIDALTGFFFTEEQRKNYAEALRRGGVLLTVQEVSKEQHDTALNILAERGSIDMDERVEEWRRENLT</sequence>
<keyword evidence="3" id="KW-1185">Reference proteome</keyword>
<evidence type="ECO:0008006" key="4">
    <source>
        <dbReference type="Google" id="ProtNLM"/>
    </source>
</evidence>
<evidence type="ECO:0000256" key="1">
    <source>
        <dbReference type="SAM" id="MobiDB-lite"/>
    </source>
</evidence>
<dbReference type="Proteomes" id="UP000543836">
    <property type="component" value="Unassembled WGS sequence"/>
</dbReference>
<dbReference type="EMBL" id="JACIIG010000016">
    <property type="protein sequence ID" value="MBB4570830.1"/>
    <property type="molecule type" value="Genomic_DNA"/>
</dbReference>
<proteinExistence type="predicted"/>
<comment type="caution">
    <text evidence="2">The sequence shown here is derived from an EMBL/GenBank/DDBJ whole genome shotgun (WGS) entry which is preliminary data.</text>
</comment>
<protein>
    <recommendedName>
        <fullName evidence="4">General stress protein 17M-like domain-containing protein</fullName>
    </recommendedName>
</protein>
<dbReference type="OrthoDB" id="7204249at2"/>